<dbReference type="Pfam" id="PF00069">
    <property type="entry name" value="Pkinase"/>
    <property type="match status" value="1"/>
</dbReference>
<feature type="binding site" evidence="5">
    <location>
        <position position="77"/>
    </location>
    <ligand>
        <name>ATP</name>
        <dbReference type="ChEBI" id="CHEBI:30616"/>
    </ligand>
</feature>
<evidence type="ECO:0000256" key="1">
    <source>
        <dbReference type="ARBA" id="ARBA00022679"/>
    </source>
</evidence>
<dbReference type="InterPro" id="IPR008271">
    <property type="entry name" value="Ser/Thr_kinase_AS"/>
</dbReference>
<dbReference type="CDD" id="cd14014">
    <property type="entry name" value="STKc_PknB_like"/>
    <property type="match status" value="1"/>
</dbReference>
<evidence type="ECO:0000259" key="8">
    <source>
        <dbReference type="PROSITE" id="PS50011"/>
    </source>
</evidence>
<evidence type="ECO:0000256" key="3">
    <source>
        <dbReference type="ARBA" id="ARBA00022777"/>
    </source>
</evidence>
<dbReference type="Gene3D" id="3.30.200.20">
    <property type="entry name" value="Phosphorylase Kinase, domain 1"/>
    <property type="match status" value="1"/>
</dbReference>
<dbReference type="PANTHER" id="PTHR43289">
    <property type="entry name" value="MITOGEN-ACTIVATED PROTEIN KINASE KINASE KINASE 20-RELATED"/>
    <property type="match status" value="1"/>
</dbReference>
<evidence type="ECO:0000256" key="4">
    <source>
        <dbReference type="ARBA" id="ARBA00022840"/>
    </source>
</evidence>
<keyword evidence="10" id="KW-1185">Reference proteome</keyword>
<reference evidence="9 10" key="1">
    <citation type="journal article" date="2010" name="J. Bacteriol.">
        <title>Genome sequence of Lentisphaera araneosa HTCC2155T, the type species of the order Lentisphaerales in the phylum Lentisphaerae.</title>
        <authorList>
            <person name="Thrash J.C."/>
            <person name="Cho J.C."/>
            <person name="Vergin K.L."/>
            <person name="Morris R.M."/>
            <person name="Giovannoni S.J."/>
        </authorList>
    </citation>
    <scope>NUCLEOTIDE SEQUENCE [LARGE SCALE GENOMIC DNA]</scope>
    <source>
        <strain evidence="9 10">HTCC2155</strain>
    </source>
</reference>
<dbReference type="AlphaFoldDB" id="A6DL73"/>
<dbReference type="SUPFAM" id="SSF56112">
    <property type="entry name" value="Protein kinase-like (PK-like)"/>
    <property type="match status" value="1"/>
</dbReference>
<comment type="caution">
    <text evidence="9">The sequence shown here is derived from an EMBL/GenBank/DDBJ whole genome shotgun (WGS) entry which is preliminary data.</text>
</comment>
<dbReference type="STRING" id="313628.LNTAR_20753"/>
<dbReference type="InterPro" id="IPR017441">
    <property type="entry name" value="Protein_kinase_ATP_BS"/>
</dbReference>
<dbReference type="PANTHER" id="PTHR43289:SF6">
    <property type="entry name" value="SERINE_THREONINE-PROTEIN KINASE NEKL-3"/>
    <property type="match status" value="1"/>
</dbReference>
<protein>
    <submittedName>
        <fullName evidence="9">Serine/threonine protein kinase, Pkn2 family protein</fullName>
    </submittedName>
</protein>
<dbReference type="GO" id="GO:0005524">
    <property type="term" value="F:ATP binding"/>
    <property type="evidence" value="ECO:0007669"/>
    <property type="project" value="UniProtKB-UniRule"/>
</dbReference>
<proteinExistence type="predicted"/>
<feature type="domain" description="Protein kinase" evidence="8">
    <location>
        <begin position="48"/>
        <end position="313"/>
    </location>
</feature>
<dbReference type="eggNOG" id="COG0515">
    <property type="taxonomic scope" value="Bacteria"/>
</dbReference>
<keyword evidence="7" id="KW-0812">Transmembrane</keyword>
<feature type="compositionally biased region" description="Basic residues" evidence="6">
    <location>
        <begin position="322"/>
        <end position="333"/>
    </location>
</feature>
<keyword evidence="3 9" id="KW-0418">Kinase</keyword>
<dbReference type="PROSITE" id="PS00108">
    <property type="entry name" value="PROTEIN_KINASE_ST"/>
    <property type="match status" value="1"/>
</dbReference>
<dbReference type="InterPro" id="IPR011009">
    <property type="entry name" value="Kinase-like_dom_sf"/>
</dbReference>
<organism evidence="9 10">
    <name type="scientific">Lentisphaera araneosa HTCC2155</name>
    <dbReference type="NCBI Taxonomy" id="313628"/>
    <lineage>
        <taxon>Bacteria</taxon>
        <taxon>Pseudomonadati</taxon>
        <taxon>Lentisphaerota</taxon>
        <taxon>Lentisphaeria</taxon>
        <taxon>Lentisphaerales</taxon>
        <taxon>Lentisphaeraceae</taxon>
        <taxon>Lentisphaera</taxon>
    </lineage>
</organism>
<dbReference type="Gene3D" id="1.10.510.10">
    <property type="entry name" value="Transferase(Phosphotransferase) domain 1"/>
    <property type="match status" value="1"/>
</dbReference>
<evidence type="ECO:0000256" key="5">
    <source>
        <dbReference type="PROSITE-ProRule" id="PRU10141"/>
    </source>
</evidence>
<dbReference type="InterPro" id="IPR000719">
    <property type="entry name" value="Prot_kinase_dom"/>
</dbReference>
<gene>
    <name evidence="9" type="ORF">LNTAR_20753</name>
</gene>
<evidence type="ECO:0000256" key="2">
    <source>
        <dbReference type="ARBA" id="ARBA00022741"/>
    </source>
</evidence>
<evidence type="ECO:0000256" key="6">
    <source>
        <dbReference type="SAM" id="MobiDB-lite"/>
    </source>
</evidence>
<keyword evidence="7" id="KW-1133">Transmembrane helix</keyword>
<keyword evidence="1" id="KW-0808">Transferase</keyword>
<sequence>MKVQCESCFGVNAVDEADLGEYLQCGHCGEAFLVPDERFAPGVVIDDYIIEKKIGQGGMGIVFRALQISLDRYVALKILMLDNQSQDAVIDFVREARASAKLHHQNIVQAYAVGQADGGVYYLAMELVNGQTLKEILDVEKKITVDTALNITKQVSDALSYAWAQQKLVHRDIKPDNIMVVDDMAKLMDLGLSRFANDKLESTDDEDSIMGTPQYISPEQLIGSEMDFRGDIYSLGATLYHFVTGEFAFGGTSVTEIARKHLQEPLRPAHDLDSTIPPQVSKLLDRMMEKQPEDRFQSMQDLSKEIEKTRKAISTSTTSTKRGLHLRSSSSRRRNVEGGGRVAHRPVRGETRARARAGAVALSPEELKSYTDTSGHGKLKALSVVCFAATIILALVMLVI</sequence>
<feature type="compositionally biased region" description="Polar residues" evidence="6">
    <location>
        <begin position="312"/>
        <end position="321"/>
    </location>
</feature>
<dbReference type="Proteomes" id="UP000004947">
    <property type="component" value="Unassembled WGS sequence"/>
</dbReference>
<dbReference type="PROSITE" id="PS50011">
    <property type="entry name" value="PROTEIN_KINASE_DOM"/>
    <property type="match status" value="1"/>
</dbReference>
<name>A6DL73_9BACT</name>
<dbReference type="PROSITE" id="PS00107">
    <property type="entry name" value="PROTEIN_KINASE_ATP"/>
    <property type="match status" value="1"/>
</dbReference>
<accession>A6DL73</accession>
<dbReference type="GO" id="GO:0004674">
    <property type="term" value="F:protein serine/threonine kinase activity"/>
    <property type="evidence" value="ECO:0007669"/>
    <property type="project" value="UniProtKB-KW"/>
</dbReference>
<evidence type="ECO:0000313" key="9">
    <source>
        <dbReference type="EMBL" id="EDM27675.1"/>
    </source>
</evidence>
<evidence type="ECO:0000256" key="7">
    <source>
        <dbReference type="SAM" id="Phobius"/>
    </source>
</evidence>
<dbReference type="SMART" id="SM00220">
    <property type="entry name" value="S_TKc"/>
    <property type="match status" value="1"/>
</dbReference>
<evidence type="ECO:0000313" key="10">
    <source>
        <dbReference type="Proteomes" id="UP000004947"/>
    </source>
</evidence>
<dbReference type="OrthoDB" id="9788659at2"/>
<keyword evidence="7" id="KW-0472">Membrane</keyword>
<dbReference type="RefSeq" id="WP_007278633.1">
    <property type="nucleotide sequence ID" value="NZ_ABCK01000008.1"/>
</dbReference>
<keyword evidence="9" id="KW-0723">Serine/threonine-protein kinase</keyword>
<keyword evidence="4 5" id="KW-0067">ATP-binding</keyword>
<feature type="region of interest" description="Disordered" evidence="6">
    <location>
        <begin position="310"/>
        <end position="357"/>
    </location>
</feature>
<dbReference type="EMBL" id="ABCK01000008">
    <property type="protein sequence ID" value="EDM27675.1"/>
    <property type="molecule type" value="Genomic_DNA"/>
</dbReference>
<keyword evidence="2 5" id="KW-0547">Nucleotide-binding</keyword>
<feature type="transmembrane region" description="Helical" evidence="7">
    <location>
        <begin position="381"/>
        <end position="399"/>
    </location>
</feature>